<dbReference type="PANTHER" id="PTHR43201:SF5">
    <property type="entry name" value="MEDIUM-CHAIN ACYL-COA LIGASE ACSF2, MITOCHONDRIAL"/>
    <property type="match status" value="1"/>
</dbReference>
<dbReference type="Proteomes" id="UP000219252">
    <property type="component" value="Unassembled WGS sequence"/>
</dbReference>
<dbReference type="EMBL" id="OBQC01000003">
    <property type="protein sequence ID" value="SOC37564.1"/>
    <property type="molecule type" value="Genomic_DNA"/>
</dbReference>
<dbReference type="InterPro" id="IPR000873">
    <property type="entry name" value="AMP-dep_synth/lig_dom"/>
</dbReference>
<evidence type="ECO:0000259" key="3">
    <source>
        <dbReference type="Pfam" id="PF00501"/>
    </source>
</evidence>
<proteinExistence type="inferred from homology"/>
<dbReference type="Pfam" id="PF13193">
    <property type="entry name" value="AMP-binding_C"/>
    <property type="match status" value="1"/>
</dbReference>
<dbReference type="PROSITE" id="PS00455">
    <property type="entry name" value="AMP_BINDING"/>
    <property type="match status" value="1"/>
</dbReference>
<evidence type="ECO:0000313" key="5">
    <source>
        <dbReference type="EMBL" id="SOC37564.1"/>
    </source>
</evidence>
<dbReference type="RefSeq" id="WP_097148901.1">
    <property type="nucleotide sequence ID" value="NZ_OBQC01000003.1"/>
</dbReference>
<dbReference type="InterPro" id="IPR025110">
    <property type="entry name" value="AMP-bd_C"/>
</dbReference>
<feature type="domain" description="AMP-binding enzyme C-terminal" evidence="4">
    <location>
        <begin position="407"/>
        <end position="482"/>
    </location>
</feature>
<dbReference type="InterPro" id="IPR020845">
    <property type="entry name" value="AMP-binding_CS"/>
</dbReference>
<protein>
    <submittedName>
        <fullName evidence="5">Fatty-acyl-CoA synthase</fullName>
    </submittedName>
</protein>
<feature type="domain" description="AMP-dependent synthetase/ligase" evidence="3">
    <location>
        <begin position="11"/>
        <end position="357"/>
    </location>
</feature>
<name>A0A285U6K0_9BACL</name>
<dbReference type="Gene3D" id="3.40.50.12780">
    <property type="entry name" value="N-terminal domain of ligase-like"/>
    <property type="match status" value="1"/>
</dbReference>
<sequence>MFNEQSWILNRAKLTPDKIALIDIRTNRTWTYEELATRTLNCYGYLHSRGLKKGERVAVLAENSIDLFPLLFACGLGGYIYVPLNWRLSIEELQTIIQDCSPTVLLADDKYNDVAEEMFEGHTIELSETIDYEIYENLPNVNTDWCSKDAWLMIYTGGTTGKPKGVVLSFDAVNWNAINTIISWSLEENDCTLNYMPLFHTGGLNALTIPILMVGGTVVIGNKFNPEEAIRAIDDYKTTISLFVPTMYQSMIETEYFKQSNFPTVKLFLSGGAPCPKTIYTHFLNKGLKFKEGYGLTEAGPNNFYIPPERSATKPGSVGRSMVFNSIKILNTEGNICGPNEVGELYVQGKHMFSYYWNNQEETYKAIINGWLKTGDLAKMDEDGDVYIVGRSKDMIITGGENVYPQEVEQCIITHPKIKEVAVVGLKDSKWGEIVTAIVVSEERDAALIDEIQSICRKHLGAYKVPKKIIFTSELPKTHVGKIDKKKLVQLYEE</sequence>
<evidence type="ECO:0000259" key="4">
    <source>
        <dbReference type="Pfam" id="PF13193"/>
    </source>
</evidence>
<dbReference type="Pfam" id="PF00501">
    <property type="entry name" value="AMP-binding"/>
    <property type="match status" value="1"/>
</dbReference>
<dbReference type="GO" id="GO:0031956">
    <property type="term" value="F:medium-chain fatty acid-CoA ligase activity"/>
    <property type="evidence" value="ECO:0007669"/>
    <property type="project" value="TreeGrafter"/>
</dbReference>
<accession>A0A285U6K0</accession>
<dbReference type="AlphaFoldDB" id="A0A285U6K0"/>
<evidence type="ECO:0000256" key="1">
    <source>
        <dbReference type="ARBA" id="ARBA00006432"/>
    </source>
</evidence>
<dbReference type="Gene3D" id="3.30.300.30">
    <property type="match status" value="1"/>
</dbReference>
<organism evidence="5 6">
    <name type="scientific">Ureibacillus acetophenoni</name>
    <dbReference type="NCBI Taxonomy" id="614649"/>
    <lineage>
        <taxon>Bacteria</taxon>
        <taxon>Bacillati</taxon>
        <taxon>Bacillota</taxon>
        <taxon>Bacilli</taxon>
        <taxon>Bacillales</taxon>
        <taxon>Caryophanaceae</taxon>
        <taxon>Ureibacillus</taxon>
    </lineage>
</organism>
<dbReference type="InterPro" id="IPR042099">
    <property type="entry name" value="ANL_N_sf"/>
</dbReference>
<dbReference type="InterPro" id="IPR045851">
    <property type="entry name" value="AMP-bd_C_sf"/>
</dbReference>
<comment type="similarity">
    <text evidence="1">Belongs to the ATP-dependent AMP-binding enzyme family.</text>
</comment>
<dbReference type="PANTHER" id="PTHR43201">
    <property type="entry name" value="ACYL-COA SYNTHETASE"/>
    <property type="match status" value="1"/>
</dbReference>
<evidence type="ECO:0000256" key="2">
    <source>
        <dbReference type="ARBA" id="ARBA00022598"/>
    </source>
</evidence>
<keyword evidence="6" id="KW-1185">Reference proteome</keyword>
<dbReference type="GO" id="GO:0006631">
    <property type="term" value="P:fatty acid metabolic process"/>
    <property type="evidence" value="ECO:0007669"/>
    <property type="project" value="TreeGrafter"/>
</dbReference>
<dbReference type="SUPFAM" id="SSF56801">
    <property type="entry name" value="Acetyl-CoA synthetase-like"/>
    <property type="match status" value="1"/>
</dbReference>
<reference evidence="6" key="1">
    <citation type="submission" date="2017-08" db="EMBL/GenBank/DDBJ databases">
        <authorList>
            <person name="Varghese N."/>
            <person name="Submissions S."/>
        </authorList>
    </citation>
    <scope>NUCLEOTIDE SEQUENCE [LARGE SCALE GENOMIC DNA]</scope>
    <source>
        <strain evidence="6">JC23</strain>
    </source>
</reference>
<dbReference type="FunFam" id="3.30.300.30:FF:000008">
    <property type="entry name" value="2,3-dihydroxybenzoate-AMP ligase"/>
    <property type="match status" value="1"/>
</dbReference>
<gene>
    <name evidence="5" type="ORF">SAMN05877842_103273</name>
</gene>
<keyword evidence="2" id="KW-0436">Ligase</keyword>
<dbReference type="OrthoDB" id="9757771at2"/>
<evidence type="ECO:0000313" key="6">
    <source>
        <dbReference type="Proteomes" id="UP000219252"/>
    </source>
</evidence>